<feature type="non-terminal residue" evidence="1">
    <location>
        <position position="115"/>
    </location>
</feature>
<evidence type="ECO:0000313" key="2">
    <source>
        <dbReference type="Proteomes" id="UP000008064"/>
    </source>
</evidence>
<dbReference type="EMBL" id="GL945443">
    <property type="protein sequence ID" value="EGO19539.1"/>
    <property type="molecule type" value="Genomic_DNA"/>
</dbReference>
<proteinExistence type="predicted"/>
<reference evidence="2" key="1">
    <citation type="journal article" date="2011" name="Science">
        <title>The plant cell wall-decomposing machinery underlies the functional diversity of forest fungi.</title>
        <authorList>
            <person name="Eastwood D.C."/>
            <person name="Floudas D."/>
            <person name="Binder M."/>
            <person name="Majcherczyk A."/>
            <person name="Schneider P."/>
            <person name="Aerts A."/>
            <person name="Asiegbu F.O."/>
            <person name="Baker S.E."/>
            <person name="Barry K."/>
            <person name="Bendiksby M."/>
            <person name="Blumentritt M."/>
            <person name="Coutinho P.M."/>
            <person name="Cullen D."/>
            <person name="de Vries R.P."/>
            <person name="Gathman A."/>
            <person name="Goodell B."/>
            <person name="Henrissat B."/>
            <person name="Ihrmark K."/>
            <person name="Kauserud H."/>
            <person name="Kohler A."/>
            <person name="LaButti K."/>
            <person name="Lapidus A."/>
            <person name="Lavin J.L."/>
            <person name="Lee Y.-H."/>
            <person name="Lindquist E."/>
            <person name="Lilly W."/>
            <person name="Lucas S."/>
            <person name="Morin E."/>
            <person name="Murat C."/>
            <person name="Oguiza J.A."/>
            <person name="Park J."/>
            <person name="Pisabarro A.G."/>
            <person name="Riley R."/>
            <person name="Rosling A."/>
            <person name="Salamov A."/>
            <person name="Schmidt O."/>
            <person name="Schmutz J."/>
            <person name="Skrede I."/>
            <person name="Stenlid J."/>
            <person name="Wiebenga A."/>
            <person name="Xie X."/>
            <person name="Kuees U."/>
            <person name="Hibbett D.S."/>
            <person name="Hoffmeister D."/>
            <person name="Hoegberg N."/>
            <person name="Martin F."/>
            <person name="Grigoriev I.V."/>
            <person name="Watkinson S.C."/>
        </authorList>
    </citation>
    <scope>NUCLEOTIDE SEQUENCE [LARGE SCALE GENOMIC DNA]</scope>
    <source>
        <strain evidence="2">S7.9</strain>
    </source>
</reference>
<organism evidence="2">
    <name type="scientific">Serpula lacrymans var. lacrymans (strain S7.9)</name>
    <name type="common">Dry rot fungus</name>
    <dbReference type="NCBI Taxonomy" id="578457"/>
    <lineage>
        <taxon>Eukaryota</taxon>
        <taxon>Fungi</taxon>
        <taxon>Dikarya</taxon>
        <taxon>Basidiomycota</taxon>
        <taxon>Agaricomycotina</taxon>
        <taxon>Agaricomycetes</taxon>
        <taxon>Agaricomycetidae</taxon>
        <taxon>Boletales</taxon>
        <taxon>Coniophorineae</taxon>
        <taxon>Serpulaceae</taxon>
        <taxon>Serpula</taxon>
    </lineage>
</organism>
<dbReference type="Proteomes" id="UP000008064">
    <property type="component" value="Unassembled WGS sequence"/>
</dbReference>
<sequence>MLPPKRLLPSSPELFKIVSILLSHLLSSVIPQIITLEGKQKSKIPTAIKGGSINEMMKLLTTTILDPLIQSIQPLSHANILETFNVSGKKAKKDKQVQIQEVIDLRMDVLGLVNN</sequence>
<accession>F8PB99</accession>
<evidence type="ECO:0000313" key="1">
    <source>
        <dbReference type="EMBL" id="EGO19539.1"/>
    </source>
</evidence>
<gene>
    <name evidence="1" type="ORF">SERLADRAFT_479082</name>
</gene>
<dbReference type="KEGG" id="sla:SERLADRAFT_479082"/>
<protein>
    <submittedName>
        <fullName evidence="1">Uncharacterized protein</fullName>
    </submittedName>
</protein>
<dbReference type="AlphaFoldDB" id="F8PB99"/>
<name>F8PB99_SERL9</name>
<dbReference type="HOGENOM" id="CLU_2114819_0_0_1"/>
<dbReference type="GeneID" id="18821291"/>
<dbReference type="RefSeq" id="XP_007323672.1">
    <property type="nucleotide sequence ID" value="XM_007323610.1"/>
</dbReference>